<feature type="region of interest" description="Disordered" evidence="1">
    <location>
        <begin position="464"/>
        <end position="486"/>
    </location>
</feature>
<protein>
    <submittedName>
        <fullName evidence="2">Portal protein, putative</fullName>
    </submittedName>
</protein>
<dbReference type="AlphaFoldDB" id="F4BWS2"/>
<dbReference type="Proteomes" id="UP000007807">
    <property type="component" value="Chromosome"/>
</dbReference>
<name>F4BWS2_METSG</name>
<dbReference type="Pfam" id="PF05133">
    <property type="entry name" value="SPP1_portal"/>
    <property type="match status" value="1"/>
</dbReference>
<keyword evidence="3" id="KW-1185">Reference proteome</keyword>
<organism evidence="2 3">
    <name type="scientific">Methanothrix soehngenii (strain ATCC 5969 / DSM 3671 / JCM 10134 / NBRC 103675 / OCM 69 / GP-6)</name>
    <name type="common">Methanosaeta concilii</name>
    <dbReference type="NCBI Taxonomy" id="990316"/>
    <lineage>
        <taxon>Archaea</taxon>
        <taxon>Methanobacteriati</taxon>
        <taxon>Methanobacteriota</taxon>
        <taxon>Stenosarchaea group</taxon>
        <taxon>Methanomicrobia</taxon>
        <taxon>Methanotrichales</taxon>
        <taxon>Methanotrichaceae</taxon>
        <taxon>Methanothrix</taxon>
    </lineage>
</organism>
<dbReference type="HOGENOM" id="CLU_041256_0_0_2"/>
<dbReference type="STRING" id="990316.MCON_1998"/>
<dbReference type="KEGG" id="mcj:MCON_1998"/>
<gene>
    <name evidence="2" type="ordered locus">MCON_1998</name>
</gene>
<accession>F4BWS2</accession>
<evidence type="ECO:0000313" key="2">
    <source>
        <dbReference type="EMBL" id="AEB68558.1"/>
    </source>
</evidence>
<dbReference type="GeneID" id="10461498"/>
<dbReference type="InterPro" id="IPR021145">
    <property type="entry name" value="Portal_protein_SPP1_Gp6-like"/>
</dbReference>
<reference evidence="2 3" key="1">
    <citation type="journal article" date="2011" name="J. Bacteriol.">
        <title>Complete genome sequence of Methanosaeta concilii, a specialist in aceticlastic methanogenesis.</title>
        <authorList>
            <person name="Barber R.D."/>
            <person name="Zhang L."/>
            <person name="Harnack M."/>
            <person name="Olson M.V."/>
            <person name="Kaul R."/>
            <person name="Ingram-Smith C."/>
            <person name="Smith K.S."/>
        </authorList>
    </citation>
    <scope>NUCLEOTIDE SEQUENCE [LARGE SCALE GENOMIC DNA]</scope>
    <source>
        <strain evidence="3">ATCC 5969 / DSM 3671 / JCM 10134 / NBRC 103675 / OCM 69 / GP-6</strain>
    </source>
</reference>
<dbReference type="RefSeq" id="WP_013719600.1">
    <property type="nucleotide sequence ID" value="NC_015416.1"/>
</dbReference>
<evidence type="ECO:0000313" key="3">
    <source>
        <dbReference type="Proteomes" id="UP000007807"/>
    </source>
</evidence>
<dbReference type="InParanoid" id="F4BWS2"/>
<evidence type="ECO:0000256" key="1">
    <source>
        <dbReference type="SAM" id="MobiDB-lite"/>
    </source>
</evidence>
<proteinExistence type="predicted"/>
<dbReference type="EMBL" id="CP002565">
    <property type="protein sequence ID" value="AEB68558.1"/>
    <property type="molecule type" value="Genomic_DNA"/>
</dbReference>
<sequence>MLIDMNWLMPRSHFPPEDEKGRLLSYDKYNLLYEGRHEAVWGDLWDLADIEDNIDVVSTFFARIYNGKKLPMNWFKVVTSVYSDMVVGEPPRLMNPVGQTELDGIVNRSDLSVVLYNACNNFIQFGNAILKVRFVGTGSEPGSIIENVDPSIWFPVVNPDNVNEYSCHVLAWKFKEMVGSSVASLLRTEVHTAGAIDNHLYWMNGDEIDHEVELNISSKYINVPKHIETGVPYPLVFVVSNIKKRNDVYGISDYDSIENLVKELETRIIKVSSILDIHSRPAMTGPSSMLTTDMETGEETMRINGRFFAVNKDEDKPEYITWDGKLDSSFQEMDRLVSMIYAVTDLNPAAIGDFSGGAVASGSALRRLLLRTISHCNRIRVRFDQVLKRAIKAASILDVNGRIKNATVVELSIISWQDGLPSDDLENSMIEQTRANSGLTSRSSAIMRLDGCTREEADEEMERIKREAPPPQQWAKPVPMNGQEISNASKQGGIEKAPLMPDIVSTLKDIGYFKNNSG</sequence>